<dbReference type="AlphaFoldDB" id="A0A2U0UBW7"/>
<dbReference type="InterPro" id="IPR036388">
    <property type="entry name" value="WH-like_DNA-bd_sf"/>
</dbReference>
<comment type="caution">
    <text evidence="1">The sequence shown here is derived from an EMBL/GenBank/DDBJ whole genome shotgun (WGS) entry which is preliminary data.</text>
</comment>
<accession>A0A2U0UBW7</accession>
<gene>
    <name evidence="1" type="ORF">C7379_10796</name>
</gene>
<dbReference type="RefSeq" id="WP_116616302.1">
    <property type="nucleotide sequence ID" value="NZ_CAMQYP010000005.1"/>
</dbReference>
<dbReference type="Gene3D" id="1.10.10.10">
    <property type="entry name" value="Winged helix-like DNA-binding domain superfamily/Winged helix DNA-binding domain"/>
    <property type="match status" value="1"/>
</dbReference>
<sequence length="110" mass="12564">MDTYAKQVSDYLSLMTDTTLLVSEHDKANMDILITMLGEVDKDIICAYFGIFGKPKQTPDDIAAKYKITPQDVLTIIEKDLRKIAITPEWQMMRLSFSPTIKRKLAHGIR</sequence>
<dbReference type="Proteomes" id="UP000245870">
    <property type="component" value="Unassembled WGS sequence"/>
</dbReference>
<evidence type="ECO:0000313" key="1">
    <source>
        <dbReference type="EMBL" id="PVX55117.1"/>
    </source>
</evidence>
<reference evidence="1 2" key="1">
    <citation type="submission" date="2018-05" db="EMBL/GenBank/DDBJ databases">
        <title>Genomic Encyclopedia of Type Strains, Phase IV (KMG-IV): sequencing the most valuable type-strain genomes for metagenomic binning, comparative biology and taxonomic classification.</title>
        <authorList>
            <person name="Goeker M."/>
        </authorList>
    </citation>
    <scope>NUCLEOTIDE SEQUENCE [LARGE SCALE GENOMIC DNA]</scope>
    <source>
        <strain evidence="1 2">DSM 100333</strain>
    </source>
</reference>
<protein>
    <recommendedName>
        <fullName evidence="3">Sigma-70-like protein</fullName>
    </recommendedName>
</protein>
<name>A0A2U0UBW7_9BACT</name>
<evidence type="ECO:0000313" key="2">
    <source>
        <dbReference type="Proteomes" id="UP000245870"/>
    </source>
</evidence>
<dbReference type="InterPro" id="IPR013324">
    <property type="entry name" value="RNA_pol_sigma_r3/r4-like"/>
</dbReference>
<dbReference type="OrthoDB" id="1070916at2"/>
<evidence type="ECO:0008006" key="3">
    <source>
        <dbReference type="Google" id="ProtNLM"/>
    </source>
</evidence>
<dbReference type="SUPFAM" id="SSF88659">
    <property type="entry name" value="Sigma3 and sigma4 domains of RNA polymerase sigma factors"/>
    <property type="match status" value="1"/>
</dbReference>
<proteinExistence type="predicted"/>
<organism evidence="1 2">
    <name type="scientific">Hallella colorans</name>
    <dbReference type="NCBI Taxonomy" id="1703337"/>
    <lineage>
        <taxon>Bacteria</taxon>
        <taxon>Pseudomonadati</taxon>
        <taxon>Bacteroidota</taxon>
        <taxon>Bacteroidia</taxon>
        <taxon>Bacteroidales</taxon>
        <taxon>Prevotellaceae</taxon>
        <taxon>Hallella</taxon>
    </lineage>
</organism>
<keyword evidence="2" id="KW-1185">Reference proteome</keyword>
<dbReference type="EMBL" id="QENY01000007">
    <property type="protein sequence ID" value="PVX55117.1"/>
    <property type="molecule type" value="Genomic_DNA"/>
</dbReference>